<keyword evidence="2" id="KW-0119">Carbohydrate metabolism</keyword>
<evidence type="ECO:0000313" key="5">
    <source>
        <dbReference type="Proteomes" id="UP000242219"/>
    </source>
</evidence>
<dbReference type="SUPFAM" id="SSF88713">
    <property type="entry name" value="Glycoside hydrolase/deacetylase"/>
    <property type="match status" value="1"/>
</dbReference>
<dbReference type="PANTHER" id="PTHR36306:SF3">
    <property type="entry name" value="GLYCOSIDE HYDROLASE FAMILY 57"/>
    <property type="match status" value="1"/>
</dbReference>
<dbReference type="InterPro" id="IPR004300">
    <property type="entry name" value="Glyco_hydro_57_N"/>
</dbReference>
<proteinExistence type="inferred from homology"/>
<dbReference type="EMBL" id="MJUW02000086">
    <property type="protein sequence ID" value="OQD45490.1"/>
    <property type="molecule type" value="Genomic_DNA"/>
</dbReference>
<dbReference type="Gene3D" id="3.20.110.20">
    <property type="match status" value="1"/>
</dbReference>
<dbReference type="Pfam" id="PF03065">
    <property type="entry name" value="Glyco_hydro_57"/>
    <property type="match status" value="1"/>
</dbReference>
<feature type="domain" description="Glycoside hydrolase family 57 N-terminal" evidence="3">
    <location>
        <begin position="73"/>
        <end position="309"/>
    </location>
</feature>
<dbReference type="GO" id="GO:0005975">
    <property type="term" value="P:carbohydrate metabolic process"/>
    <property type="evidence" value="ECO:0007669"/>
    <property type="project" value="InterPro"/>
</dbReference>
<dbReference type="InterPro" id="IPR011330">
    <property type="entry name" value="Glyco_hydro/deAcase_b/a-brl"/>
</dbReference>
<comment type="similarity">
    <text evidence="1">Belongs to the glycosyl hydrolase 57 family.</text>
</comment>
<dbReference type="GO" id="GO:0016787">
    <property type="term" value="F:hydrolase activity"/>
    <property type="evidence" value="ECO:0007669"/>
    <property type="project" value="UniProtKB-KW"/>
</dbReference>
<dbReference type="InterPro" id="IPR052046">
    <property type="entry name" value="GH57_Enzymes"/>
</dbReference>
<reference evidence="4 5" key="1">
    <citation type="journal article" date="2016" name="Genome Announc.">
        <title>Draft Genome Sequence of the Anaerobic Ammonium-Oxidizing Bacterium 'Candidatus Brocadia sp. 40'.</title>
        <authorList>
            <person name="Ali M."/>
            <person name="Haroon M.F."/>
            <person name="Narita Y."/>
            <person name="Zhang L."/>
            <person name="Rangel Shaw D."/>
            <person name="Okabe S."/>
            <person name="Saikaly P.E."/>
        </authorList>
    </citation>
    <scope>NUCLEOTIDE SEQUENCE [LARGE SCALE GENOMIC DNA]</scope>
    <source>
        <strain evidence="4 5">40</strain>
    </source>
</reference>
<organism evidence="4 5">
    <name type="scientific">Candidatus Brocadia sapporoensis</name>
    <dbReference type="NCBI Taxonomy" id="392547"/>
    <lineage>
        <taxon>Bacteria</taxon>
        <taxon>Pseudomonadati</taxon>
        <taxon>Planctomycetota</taxon>
        <taxon>Candidatus Brocadiia</taxon>
        <taxon>Candidatus Brocadiales</taxon>
        <taxon>Candidatus Brocadiaceae</taxon>
        <taxon>Candidatus Brocadia</taxon>
    </lineage>
</organism>
<comment type="caution">
    <text evidence="4">The sequence shown here is derived from an EMBL/GenBank/DDBJ whole genome shotgun (WGS) entry which is preliminary data.</text>
</comment>
<dbReference type="RefSeq" id="WP_070067328.1">
    <property type="nucleotide sequence ID" value="NZ_MJUW02000086.1"/>
</dbReference>
<keyword evidence="5" id="KW-1185">Reference proteome</keyword>
<dbReference type="Proteomes" id="UP000242219">
    <property type="component" value="Unassembled WGS sequence"/>
</dbReference>
<sequence>MDRYICIHGHFYQPPRENPWLEAIELQDSASPYHDWNERITAECYSCNSASRILDTEGRILDIVSNYAGMSFNFGPTLLSWMEKYAPDVYRAILDADKKSMEWRSGHGNAIAQVYNHMIMPLANTRDKRTQIVWGIKDFEYRFQRFPEGMWLSETAVDRETLEIMAAHGIQFTLLSPHQAFRVRKIGAEKWKDVSGGRIDPTRGYVYKLPSGRIINIFFYDGPISRAVAFEKLLNRGEDFANRLLSGFSDARKQPQILHIATDGESYGHHHRHGDMSLAFALNYIESHRLAQLTNYGEYLEKHPPTHEVEIFDNTSWSCMHGIERWKSNCGCNFNVHPGWNQEWRTPLRNAFDWLRDQIVIKYERKAKEYLKDPWEARDEYITLLLKRSEENINNFFERYAIKTLNTDEIVSALALLEIQRNALLMYTSCGWFFDELSGIETIQIIQYAGRAIQLSKKVFGDSLENAFLDKLSQAKSNIPEHKDGAHLYMKFVKPAIINTKKVGVHYAVSSIFEDYPESTGIYSYSVTREDCHQAETGKMKISVGRISIRSEIIKETERLSFCVLYLGNHDFNGGVRTFFGNDEYESMKDEILTTFEKGAFSDIVRLMEKHFGMHNYSLKHLFKDEQRKIVNQVINATIEEFEETCCGLYENNRSLMGFLQQTGMSIPRTLYTAAEFTLNRNLKKALENDKNIGRIQNILYDVKRWNISVNTMDLEFLVRRKIEKAINEMHKNPSDFNMLQTIEKDLNIFLLLPFKINLWQVQNVYYDMAKIIYKEFLLKAKSGNADAIRWVEMFRQIGHKLSFNLTIVLSET</sequence>
<protein>
    <submittedName>
        <fullName evidence="4">Glycoside hydrolase</fullName>
    </submittedName>
</protein>
<dbReference type="CDD" id="cd10797">
    <property type="entry name" value="GH57N_APU_like_1"/>
    <property type="match status" value="1"/>
</dbReference>
<evidence type="ECO:0000256" key="1">
    <source>
        <dbReference type="ARBA" id="ARBA00006821"/>
    </source>
</evidence>
<dbReference type="InterPro" id="IPR021923">
    <property type="entry name" value="DUF3536"/>
</dbReference>
<dbReference type="Pfam" id="PF12055">
    <property type="entry name" value="DUF3536"/>
    <property type="match status" value="1"/>
</dbReference>
<dbReference type="AlphaFoldDB" id="A0A1V6LZC9"/>
<evidence type="ECO:0000313" key="4">
    <source>
        <dbReference type="EMBL" id="OQD45490.1"/>
    </source>
</evidence>
<evidence type="ECO:0000259" key="3">
    <source>
        <dbReference type="Pfam" id="PF03065"/>
    </source>
</evidence>
<dbReference type="PANTHER" id="PTHR36306">
    <property type="entry name" value="ALPHA-AMYLASE-RELATED-RELATED"/>
    <property type="match status" value="1"/>
</dbReference>
<evidence type="ECO:0000256" key="2">
    <source>
        <dbReference type="ARBA" id="ARBA00023277"/>
    </source>
</evidence>
<gene>
    <name evidence="4" type="ORF">BIY37_08150</name>
</gene>
<keyword evidence="4" id="KW-0378">Hydrolase</keyword>
<accession>A0A1V6LZC9</accession>
<name>A0A1V6LZC9_9BACT</name>